<proteinExistence type="predicted"/>
<gene>
    <name evidence="1" type="ORF">BDV41DRAFT_277265</name>
</gene>
<evidence type="ECO:0000313" key="2">
    <source>
        <dbReference type="Proteomes" id="UP000325433"/>
    </source>
</evidence>
<name>A0A5N6VWE1_9EURO</name>
<dbReference type="AlphaFoldDB" id="A0A5N6VWE1"/>
<organism evidence="1 2">
    <name type="scientific">Aspergillus transmontanensis</name>
    <dbReference type="NCBI Taxonomy" id="1034304"/>
    <lineage>
        <taxon>Eukaryota</taxon>
        <taxon>Fungi</taxon>
        <taxon>Dikarya</taxon>
        <taxon>Ascomycota</taxon>
        <taxon>Pezizomycotina</taxon>
        <taxon>Eurotiomycetes</taxon>
        <taxon>Eurotiomycetidae</taxon>
        <taxon>Eurotiales</taxon>
        <taxon>Aspergillaceae</taxon>
        <taxon>Aspergillus</taxon>
        <taxon>Aspergillus subgen. Circumdati</taxon>
    </lineage>
</organism>
<accession>A0A5N6VWE1</accession>
<protein>
    <submittedName>
        <fullName evidence="1">Uncharacterized protein</fullName>
    </submittedName>
</protein>
<sequence length="159" mass="18257">MQHLQEPQRSNISSGYQRRKLGICVLFLGNSPWSTYLLDPQVRLRNRLTERNIRNPLSFERHISYLQAVTWFCILVLCTVTERYMEGTPLAGLVTLFRAPSSSSRLASRTWAVPNLCIRLNQANKYARGYYHPYLPACNHPSSWVAQLWCSILLTSLGA</sequence>
<evidence type="ECO:0000313" key="1">
    <source>
        <dbReference type="EMBL" id="KAE8312855.1"/>
    </source>
</evidence>
<reference evidence="2" key="1">
    <citation type="submission" date="2019-04" db="EMBL/GenBank/DDBJ databases">
        <title>Friends and foes A comparative genomics studyof 23 Aspergillus species from section Flavi.</title>
        <authorList>
            <consortium name="DOE Joint Genome Institute"/>
            <person name="Kjaerbolling I."/>
            <person name="Vesth T."/>
            <person name="Frisvad J.C."/>
            <person name="Nybo J.L."/>
            <person name="Theobald S."/>
            <person name="Kildgaard S."/>
            <person name="Isbrandt T."/>
            <person name="Kuo A."/>
            <person name="Sato A."/>
            <person name="Lyhne E.K."/>
            <person name="Kogle M.E."/>
            <person name="Wiebenga A."/>
            <person name="Kun R.S."/>
            <person name="Lubbers R.J."/>
            <person name="Makela M.R."/>
            <person name="Barry K."/>
            <person name="Chovatia M."/>
            <person name="Clum A."/>
            <person name="Daum C."/>
            <person name="Haridas S."/>
            <person name="He G."/>
            <person name="LaButti K."/>
            <person name="Lipzen A."/>
            <person name="Mondo S."/>
            <person name="Riley R."/>
            <person name="Salamov A."/>
            <person name="Simmons B.A."/>
            <person name="Magnuson J.K."/>
            <person name="Henrissat B."/>
            <person name="Mortensen U.H."/>
            <person name="Larsen T.O."/>
            <person name="Devries R.P."/>
            <person name="Grigoriev I.V."/>
            <person name="Machida M."/>
            <person name="Baker S.E."/>
            <person name="Andersen M.R."/>
        </authorList>
    </citation>
    <scope>NUCLEOTIDE SEQUENCE [LARGE SCALE GENOMIC DNA]</scope>
    <source>
        <strain evidence="2">CBS 130015</strain>
    </source>
</reference>
<keyword evidence="2" id="KW-1185">Reference proteome</keyword>
<dbReference type="EMBL" id="ML738330">
    <property type="protein sequence ID" value="KAE8312855.1"/>
    <property type="molecule type" value="Genomic_DNA"/>
</dbReference>
<dbReference type="Proteomes" id="UP000325433">
    <property type="component" value="Unassembled WGS sequence"/>
</dbReference>